<dbReference type="Proteomes" id="UP000038009">
    <property type="component" value="Unassembled WGS sequence"/>
</dbReference>
<protein>
    <submittedName>
        <fullName evidence="2">Uncharacterized protein</fullName>
    </submittedName>
</protein>
<reference evidence="2 3" key="1">
    <citation type="journal article" date="2015" name="PLoS Pathog.">
        <title>Leptomonas seymouri: Adaptations to the Dixenous Life Cycle Analyzed by Genome Sequencing, Transcriptome Profiling and Co-infection with Leishmania donovani.</title>
        <authorList>
            <person name="Kraeva N."/>
            <person name="Butenko A."/>
            <person name="Hlavacova J."/>
            <person name="Kostygov A."/>
            <person name="Myskova J."/>
            <person name="Grybchuk D."/>
            <person name="Lestinova T."/>
            <person name="Votypka J."/>
            <person name="Volf P."/>
            <person name="Opperdoes F."/>
            <person name="Flegontov P."/>
            <person name="Lukes J."/>
            <person name="Yurchenko V."/>
        </authorList>
    </citation>
    <scope>NUCLEOTIDE SEQUENCE [LARGE SCALE GENOMIC DNA]</scope>
    <source>
        <strain evidence="2 3">ATCC 30220</strain>
    </source>
</reference>
<name>A0A0N0P586_LEPSE</name>
<proteinExistence type="predicted"/>
<accession>A0A0N0P586</accession>
<gene>
    <name evidence="2" type="ORF">ABL78_4758</name>
</gene>
<feature type="region of interest" description="Disordered" evidence="1">
    <location>
        <begin position="739"/>
        <end position="761"/>
    </location>
</feature>
<keyword evidence="3" id="KW-1185">Reference proteome</keyword>
<feature type="compositionally biased region" description="Low complexity" evidence="1">
    <location>
        <begin position="741"/>
        <end position="755"/>
    </location>
</feature>
<dbReference type="AlphaFoldDB" id="A0A0N0P586"/>
<feature type="region of interest" description="Disordered" evidence="1">
    <location>
        <begin position="328"/>
        <end position="371"/>
    </location>
</feature>
<dbReference type="EMBL" id="LJSK01000144">
    <property type="protein sequence ID" value="KPI86169.1"/>
    <property type="molecule type" value="Genomic_DNA"/>
</dbReference>
<organism evidence="2 3">
    <name type="scientific">Leptomonas seymouri</name>
    <dbReference type="NCBI Taxonomy" id="5684"/>
    <lineage>
        <taxon>Eukaryota</taxon>
        <taxon>Discoba</taxon>
        <taxon>Euglenozoa</taxon>
        <taxon>Kinetoplastea</taxon>
        <taxon>Metakinetoplastina</taxon>
        <taxon>Trypanosomatida</taxon>
        <taxon>Trypanosomatidae</taxon>
        <taxon>Leishmaniinae</taxon>
        <taxon>Leptomonas</taxon>
    </lineage>
</organism>
<feature type="region of interest" description="Disordered" evidence="1">
    <location>
        <begin position="508"/>
        <end position="541"/>
    </location>
</feature>
<evidence type="ECO:0000313" key="2">
    <source>
        <dbReference type="EMBL" id="KPI86169.1"/>
    </source>
</evidence>
<sequence length="841" mass="92732">MSYKHQEDDDPADPGILNLVKDVQRLTGDINGPFRKEEFTTVLQQFDMLMAAPAVEEVAARAIDSREEMRVLDALGSSLNVLDPDFLHWRLTTSQGRMIGVEGNYALPRPSNVSENIYQLFELEHRIEEAWGQALLAAMRLMPEEQEHHEEIVNDFERLFERCSDYLRSLLQETADAIHLLDVSVMDPEEVSAQYVVCAALLKHPPKDVDALATLVEYMRQRSIPLSVAAAELMERIYVRFMKGPAVAEVFKQVTSVGIIPLSARPFAMLFNNLTDTNAVLDAYDLMLDYGIAPEASTLRILCKQSRLEYAKLHFTAVVKKRASTDAAVAATNSHSHTPSPSPPPHSPVTTLTGHAAASAGTTADAPGSSRRRYERSYFAHRIEVLIEKDPNVSLLEALKVLHRAEVEGTSLEGDTYIMSALLRHYCRGTTPRKFLVLPFTSSLAYRPGRVVDDLKVTAATMGEAAGAGEGDEGRRLRKFETHNAFNFGLKGADDELLEAEGKCTINDESLHPPSSLAGRRGGGDYDFDKGRRSQRPVARDPYIADSSEEGDYILEVLKSYGSYPDNSVLQWLSARYDGRVPEMEIVAKAADVFFEGCMMSQGTIEPLNCRILHALGYYYIDNRWRERAHQLLCKLLEMYYAYHVLFHADLCGTEKCFCHFAVIVGTKTGPLDLGIGLLTVALALGNKVTTPKVRTKLTVKRDSSENVIAVIEELERCGWDRNKILCCDALMLEPQERAQADGAGDGDNSASGSGTAAGAGAGMYSTSEELGKDSIYTNVSQGPSSFANSHLLSARPSLTTYMYVALRELCVEKATMNWLRDKLRAARAEALAAAAAAAGH</sequence>
<dbReference type="OMA" id="FAMLFNN"/>
<dbReference type="OrthoDB" id="185373at2759"/>
<dbReference type="VEuPathDB" id="TriTrypDB:Lsey_0144_0030"/>
<evidence type="ECO:0000256" key="1">
    <source>
        <dbReference type="SAM" id="MobiDB-lite"/>
    </source>
</evidence>
<feature type="compositionally biased region" description="Basic and acidic residues" evidence="1">
    <location>
        <begin position="522"/>
        <end position="532"/>
    </location>
</feature>
<comment type="caution">
    <text evidence="2">The sequence shown here is derived from an EMBL/GenBank/DDBJ whole genome shotgun (WGS) entry which is preliminary data.</text>
</comment>
<feature type="compositionally biased region" description="Low complexity" evidence="1">
    <location>
        <begin position="348"/>
        <end position="369"/>
    </location>
</feature>
<evidence type="ECO:0000313" key="3">
    <source>
        <dbReference type="Proteomes" id="UP000038009"/>
    </source>
</evidence>